<keyword evidence="3" id="KW-0238">DNA-binding</keyword>
<reference evidence="6 7" key="1">
    <citation type="journal article" date="2019" name="Environ. Microbiol.">
        <title>Species interactions and distinct microbial communities in high Arctic permafrost affected cryosols are associated with the CH4 and CO2 gas fluxes.</title>
        <authorList>
            <person name="Altshuler I."/>
            <person name="Hamel J."/>
            <person name="Turney S."/>
            <person name="Magnuson E."/>
            <person name="Levesque R."/>
            <person name="Greer C."/>
            <person name="Whyte L.G."/>
        </authorList>
    </citation>
    <scope>NUCLEOTIDE SEQUENCE [LARGE SCALE GENOMIC DNA]</scope>
    <source>
        <strain evidence="6 7">S9.3B</strain>
    </source>
</reference>
<evidence type="ECO:0000256" key="4">
    <source>
        <dbReference type="ARBA" id="ARBA00023163"/>
    </source>
</evidence>
<evidence type="ECO:0000313" key="6">
    <source>
        <dbReference type="EMBL" id="TPG52308.1"/>
    </source>
</evidence>
<dbReference type="InterPro" id="IPR036390">
    <property type="entry name" value="WH_DNA-bd_sf"/>
</dbReference>
<dbReference type="EMBL" id="RCZP01000022">
    <property type="protein sequence ID" value="TPG52308.1"/>
    <property type="molecule type" value="Genomic_DNA"/>
</dbReference>
<dbReference type="Gene3D" id="1.10.10.10">
    <property type="entry name" value="Winged helix-like DNA-binding domain superfamily/Winged helix DNA-binding domain"/>
    <property type="match status" value="1"/>
</dbReference>
<dbReference type="GO" id="GO:0003700">
    <property type="term" value="F:DNA-binding transcription factor activity"/>
    <property type="evidence" value="ECO:0007669"/>
    <property type="project" value="InterPro"/>
</dbReference>
<keyword evidence="4" id="KW-0804">Transcription</keyword>
<comment type="caution">
    <text evidence="6">The sequence shown here is derived from an EMBL/GenBank/DDBJ whole genome shotgun (WGS) entry which is preliminary data.</text>
</comment>
<dbReference type="Pfam" id="PF00126">
    <property type="entry name" value="HTH_1"/>
    <property type="match status" value="1"/>
</dbReference>
<dbReference type="Gene3D" id="3.40.190.10">
    <property type="entry name" value="Periplasmic binding protein-like II"/>
    <property type="match status" value="2"/>
</dbReference>
<dbReference type="PANTHER" id="PTHR30126">
    <property type="entry name" value="HTH-TYPE TRANSCRIPTIONAL REGULATOR"/>
    <property type="match status" value="1"/>
</dbReference>
<evidence type="ECO:0000259" key="5">
    <source>
        <dbReference type="PROSITE" id="PS50931"/>
    </source>
</evidence>
<dbReference type="PRINTS" id="PR00039">
    <property type="entry name" value="HTHLYSR"/>
</dbReference>
<organism evidence="6 7">
    <name type="scientific">Muricoccus nepalensis</name>
    <dbReference type="NCBI Taxonomy" id="1854500"/>
    <lineage>
        <taxon>Bacteria</taxon>
        <taxon>Pseudomonadati</taxon>
        <taxon>Pseudomonadota</taxon>
        <taxon>Alphaproteobacteria</taxon>
        <taxon>Acetobacterales</taxon>
        <taxon>Roseomonadaceae</taxon>
        <taxon>Muricoccus</taxon>
    </lineage>
</organism>
<name>A0A502FS15_9PROT</name>
<keyword evidence="2" id="KW-0805">Transcription regulation</keyword>
<keyword evidence="7" id="KW-1185">Reference proteome</keyword>
<dbReference type="SUPFAM" id="SSF46785">
    <property type="entry name" value="Winged helix' DNA-binding domain"/>
    <property type="match status" value="1"/>
</dbReference>
<dbReference type="PROSITE" id="PS50931">
    <property type="entry name" value="HTH_LYSR"/>
    <property type="match status" value="1"/>
</dbReference>
<protein>
    <submittedName>
        <fullName evidence="6">LysR family transcriptional regulator</fullName>
    </submittedName>
</protein>
<dbReference type="InterPro" id="IPR036388">
    <property type="entry name" value="WH-like_DNA-bd_sf"/>
</dbReference>
<dbReference type="InterPro" id="IPR000847">
    <property type="entry name" value="LysR_HTH_N"/>
</dbReference>
<dbReference type="PANTHER" id="PTHR30126:SF39">
    <property type="entry name" value="HTH-TYPE TRANSCRIPTIONAL REGULATOR CYSL"/>
    <property type="match status" value="1"/>
</dbReference>
<accession>A0A502FS15</accession>
<dbReference type="Proteomes" id="UP000317078">
    <property type="component" value="Unassembled WGS sequence"/>
</dbReference>
<dbReference type="OrthoDB" id="7840053at2"/>
<evidence type="ECO:0000313" key="7">
    <source>
        <dbReference type="Proteomes" id="UP000317078"/>
    </source>
</evidence>
<feature type="domain" description="HTH lysR-type" evidence="5">
    <location>
        <begin position="4"/>
        <end position="61"/>
    </location>
</feature>
<dbReference type="RefSeq" id="WP_140885301.1">
    <property type="nucleotide sequence ID" value="NZ_RCZP01000022.1"/>
</dbReference>
<sequence>MDTPTLRQLRTFLAAVERGSITEAARSQNLTQPAASQQLRELERILGVRLLDRAEGRVMATAAGNAILAPARRAQAAVEELVSAAATFRSGETGRVRLGTGATACIHLLPPVLTAAKARMPGLEILVAIGNTPDVLRRVEEGHLDAGFVTMPRTLSRALTTATRQRDGLAALVPAGSPGEGALTPAQLAAMPLILYESGGDTRGVVDAWFRKAGLAPRPIMELGSVEAIKVLVGSGLGASVLPCLALGSSTPGTERRPLRPETSRELGLVLRKEKVRDRGLRVLTEALEAVA</sequence>
<dbReference type="CDD" id="cd05466">
    <property type="entry name" value="PBP2_LTTR_substrate"/>
    <property type="match status" value="1"/>
</dbReference>
<comment type="similarity">
    <text evidence="1">Belongs to the LysR transcriptional regulatory family.</text>
</comment>
<gene>
    <name evidence="6" type="ORF">EAH89_18925</name>
</gene>
<dbReference type="SUPFAM" id="SSF53850">
    <property type="entry name" value="Periplasmic binding protein-like II"/>
    <property type="match status" value="1"/>
</dbReference>
<dbReference type="AlphaFoldDB" id="A0A502FS15"/>
<evidence type="ECO:0000256" key="3">
    <source>
        <dbReference type="ARBA" id="ARBA00023125"/>
    </source>
</evidence>
<dbReference type="InterPro" id="IPR005119">
    <property type="entry name" value="LysR_subst-bd"/>
</dbReference>
<evidence type="ECO:0000256" key="1">
    <source>
        <dbReference type="ARBA" id="ARBA00009437"/>
    </source>
</evidence>
<proteinExistence type="inferred from homology"/>
<evidence type="ECO:0000256" key="2">
    <source>
        <dbReference type="ARBA" id="ARBA00023015"/>
    </source>
</evidence>
<dbReference type="GO" id="GO:0000976">
    <property type="term" value="F:transcription cis-regulatory region binding"/>
    <property type="evidence" value="ECO:0007669"/>
    <property type="project" value="TreeGrafter"/>
</dbReference>
<dbReference type="Pfam" id="PF03466">
    <property type="entry name" value="LysR_substrate"/>
    <property type="match status" value="1"/>
</dbReference>